<evidence type="ECO:0000259" key="1">
    <source>
        <dbReference type="Pfam" id="PF07969"/>
    </source>
</evidence>
<reference evidence="2" key="1">
    <citation type="submission" date="2019-08" db="EMBL/GenBank/DDBJ databases">
        <authorList>
            <person name="Kucharzyk K."/>
            <person name="Murdoch R.W."/>
            <person name="Higgins S."/>
            <person name="Loffler F."/>
        </authorList>
    </citation>
    <scope>NUCLEOTIDE SEQUENCE</scope>
</reference>
<organism evidence="2">
    <name type="scientific">bioreactor metagenome</name>
    <dbReference type="NCBI Taxonomy" id="1076179"/>
    <lineage>
        <taxon>unclassified sequences</taxon>
        <taxon>metagenomes</taxon>
        <taxon>ecological metagenomes</taxon>
    </lineage>
</organism>
<keyword evidence="2" id="KW-0378">Hydrolase</keyword>
<dbReference type="SUPFAM" id="SSF51556">
    <property type="entry name" value="Metallo-dependent hydrolases"/>
    <property type="match status" value="1"/>
</dbReference>
<dbReference type="EMBL" id="VSSQ01010079">
    <property type="protein sequence ID" value="MPM43372.1"/>
    <property type="molecule type" value="Genomic_DNA"/>
</dbReference>
<accession>A0A644ZR93</accession>
<dbReference type="GO" id="GO:0016810">
    <property type="term" value="F:hydrolase activity, acting on carbon-nitrogen (but not peptide) bonds"/>
    <property type="evidence" value="ECO:0007669"/>
    <property type="project" value="InterPro"/>
</dbReference>
<dbReference type="InterPro" id="IPR011059">
    <property type="entry name" value="Metal-dep_hydrolase_composite"/>
</dbReference>
<evidence type="ECO:0000313" key="2">
    <source>
        <dbReference type="EMBL" id="MPM43372.1"/>
    </source>
</evidence>
<dbReference type="Gene3D" id="3.20.20.140">
    <property type="entry name" value="Metal-dependent hydrolases"/>
    <property type="match status" value="1"/>
</dbReference>
<dbReference type="Gene3D" id="3.10.310.70">
    <property type="match status" value="1"/>
</dbReference>
<dbReference type="InterPro" id="IPR032466">
    <property type="entry name" value="Metal_Hydrolase"/>
</dbReference>
<gene>
    <name evidence="2" type="primary">nfdA_13</name>
    <name evidence="2" type="ORF">SDC9_90045</name>
</gene>
<dbReference type="EC" id="3.5.1.91" evidence="2"/>
<comment type="caution">
    <text evidence="2">The sequence shown here is derived from an EMBL/GenBank/DDBJ whole genome shotgun (WGS) entry which is preliminary data.</text>
</comment>
<protein>
    <submittedName>
        <fullName evidence="2">N-substituted formamide deformylase</fullName>
        <ecNumber evidence="2">3.5.1.91</ecNumber>
    </submittedName>
</protein>
<dbReference type="Pfam" id="PF07969">
    <property type="entry name" value="Amidohydro_3"/>
    <property type="match status" value="1"/>
</dbReference>
<dbReference type="CDD" id="cd01300">
    <property type="entry name" value="YtcJ_like"/>
    <property type="match status" value="1"/>
</dbReference>
<dbReference type="InterPro" id="IPR033932">
    <property type="entry name" value="YtcJ-like"/>
</dbReference>
<dbReference type="Gene3D" id="2.30.40.10">
    <property type="entry name" value="Urease, subunit C, domain 1"/>
    <property type="match status" value="1"/>
</dbReference>
<dbReference type="PANTHER" id="PTHR22642:SF2">
    <property type="entry name" value="PROTEIN LONG AFTER FAR-RED 3"/>
    <property type="match status" value="1"/>
</dbReference>
<proteinExistence type="predicted"/>
<dbReference type="SUPFAM" id="SSF51338">
    <property type="entry name" value="Composite domain of metallo-dependent hydrolases"/>
    <property type="match status" value="1"/>
</dbReference>
<dbReference type="InterPro" id="IPR013108">
    <property type="entry name" value="Amidohydro_3"/>
</dbReference>
<name>A0A644ZR93_9ZZZZ</name>
<dbReference type="PANTHER" id="PTHR22642">
    <property type="entry name" value="IMIDAZOLONEPROPIONASE"/>
    <property type="match status" value="1"/>
</dbReference>
<dbReference type="AlphaFoldDB" id="A0A644ZR93"/>
<feature type="domain" description="Amidohydrolase 3" evidence="1">
    <location>
        <begin position="1"/>
        <end position="470"/>
    </location>
</feature>
<sequence>MHFLAYALSLEQADLTGARSVHEVRDRLKSFLDREKPAAGEWVSGRGWNHELFGDPRIFTRDDLDDLVPSNPVILSRVCGHVAVLNSRALEILGITADSRFSGGVVDLDDTGRPTGVIRETAVEWAHSRTPNPDGDKLRRLVARAGAAAAAAGLTSIHSDDLGSVGGGWGAILDLYLGLDGEGKMPVRITEQLLLRNRAALDRFLASGWRTGDGSPAFHIGPLKILTDGSMGGRTAFLREEYSDMPGVYGVPIYTAGELNDLVWTAHSAGMQVALHAIGDGALDMCLDALEKARERNLRKARHYIVHCQTGDMEQYHRMARLGVGAAIQPPFVPSDRPMAVRRIGEDRARRGYAWKTLLDLGIFLSGGSDCPVETFDPLWGIYTAVTRKDRDGVPEGGWNPAQKLTVEEAVDLYTRGGAYVSFEEHRKGTLQAGKLADLVVLDRDIFSVPEEGIPAAKPVLTMMGGKVTFRDF</sequence>